<dbReference type="Proteomes" id="UP000070700">
    <property type="component" value="Unassembled WGS sequence"/>
</dbReference>
<evidence type="ECO:0000313" key="2">
    <source>
        <dbReference type="Proteomes" id="UP000070700"/>
    </source>
</evidence>
<name>A0A194X811_MOLSC</name>
<proteinExistence type="predicted"/>
<accession>A0A194X811</accession>
<gene>
    <name evidence="1" type="ORF">LY89DRAFT_782583</name>
</gene>
<evidence type="ECO:0000313" key="1">
    <source>
        <dbReference type="EMBL" id="KUJ16303.1"/>
    </source>
</evidence>
<keyword evidence="2" id="KW-1185">Reference proteome</keyword>
<dbReference type="AlphaFoldDB" id="A0A194X811"/>
<dbReference type="EMBL" id="KQ947416">
    <property type="protein sequence ID" value="KUJ16303.1"/>
    <property type="molecule type" value="Genomic_DNA"/>
</dbReference>
<protein>
    <submittedName>
        <fullName evidence="1">Uncharacterized protein</fullName>
    </submittedName>
</protein>
<organism evidence="1 2">
    <name type="scientific">Mollisia scopiformis</name>
    <name type="common">Conifer needle endophyte fungus</name>
    <name type="synonym">Phialocephala scopiformis</name>
    <dbReference type="NCBI Taxonomy" id="149040"/>
    <lineage>
        <taxon>Eukaryota</taxon>
        <taxon>Fungi</taxon>
        <taxon>Dikarya</taxon>
        <taxon>Ascomycota</taxon>
        <taxon>Pezizomycotina</taxon>
        <taxon>Leotiomycetes</taxon>
        <taxon>Helotiales</taxon>
        <taxon>Mollisiaceae</taxon>
        <taxon>Mollisia</taxon>
    </lineage>
</organism>
<dbReference type="InParanoid" id="A0A194X811"/>
<dbReference type="RefSeq" id="XP_018070658.1">
    <property type="nucleotide sequence ID" value="XM_018222595.1"/>
</dbReference>
<sequence length="176" mass="20052">MDTKDIHRNMASLAMEPAIPFFSDRLTESETTEELKNIHRLVKEGIVKKDSPIYLAAMKKHQNKWRGIVDGQKHVVEEKMLAERNDSVRYAVKYGDKVPSHMAALMTVSAPAGGAQADETLAKIEEIEKRDEAKRHLDAMYRVSMAKSAYEVQHGPNCYCMEWKPAYTAVWAGQWK</sequence>
<dbReference type="KEGG" id="psco:LY89DRAFT_782583"/>
<reference evidence="1 2" key="1">
    <citation type="submission" date="2015-10" db="EMBL/GenBank/DDBJ databases">
        <title>Full genome of DAOMC 229536 Phialocephala scopiformis, a fungal endophyte of spruce producing the potent anti-insectan compound rugulosin.</title>
        <authorList>
            <consortium name="DOE Joint Genome Institute"/>
            <person name="Walker A.K."/>
            <person name="Frasz S.L."/>
            <person name="Seifert K.A."/>
            <person name="Miller J.D."/>
            <person name="Mondo S.J."/>
            <person name="Labutti K."/>
            <person name="Lipzen A."/>
            <person name="Dockter R."/>
            <person name="Kennedy M."/>
            <person name="Grigoriev I.V."/>
            <person name="Spatafora J.W."/>
        </authorList>
    </citation>
    <scope>NUCLEOTIDE SEQUENCE [LARGE SCALE GENOMIC DNA]</scope>
    <source>
        <strain evidence="1 2">CBS 120377</strain>
    </source>
</reference>
<dbReference type="GeneID" id="28832321"/>